<dbReference type="CTD" id="6757507"/>
<dbReference type="PANTHER" id="PTHR13297">
    <property type="entry name" value="TBC1 DOMAIN FAMILY MEMBER 23-RELATED"/>
    <property type="match status" value="1"/>
</dbReference>
<gene>
    <name evidence="8" type="ORF">TRIADDRAFT_30693</name>
</gene>
<dbReference type="InParanoid" id="B3S7P0"/>
<dbReference type="PhylomeDB" id="B3S7P0"/>
<dbReference type="Proteomes" id="UP000009022">
    <property type="component" value="Unassembled WGS sequence"/>
</dbReference>
<dbReference type="GO" id="GO:0005829">
    <property type="term" value="C:cytosol"/>
    <property type="evidence" value="ECO:0007669"/>
    <property type="project" value="GOC"/>
</dbReference>
<dbReference type="SUPFAM" id="SSF47923">
    <property type="entry name" value="Ypt/Rab-GAP domain of gyp1p"/>
    <property type="match status" value="2"/>
</dbReference>
<dbReference type="GO" id="GO:0005802">
    <property type="term" value="C:trans-Golgi network"/>
    <property type="evidence" value="ECO:0000318"/>
    <property type="project" value="GO_Central"/>
</dbReference>
<dbReference type="RefSeq" id="XP_002116195.1">
    <property type="nucleotide sequence ID" value="XM_002116159.1"/>
</dbReference>
<feature type="domain" description="Rhodanese" evidence="7">
    <location>
        <begin position="314"/>
        <end position="359"/>
    </location>
</feature>
<organism evidence="8 9">
    <name type="scientific">Trichoplax adhaerens</name>
    <name type="common">Trichoplax reptans</name>
    <dbReference type="NCBI Taxonomy" id="10228"/>
    <lineage>
        <taxon>Eukaryota</taxon>
        <taxon>Metazoa</taxon>
        <taxon>Placozoa</taxon>
        <taxon>Uniplacotomia</taxon>
        <taxon>Trichoplacea</taxon>
        <taxon>Trichoplacidae</taxon>
        <taxon>Trichoplax</taxon>
    </lineage>
</organism>
<keyword evidence="4" id="KW-0333">Golgi apparatus</keyword>
<proteinExistence type="predicted"/>
<dbReference type="GO" id="GO:0042147">
    <property type="term" value="P:retrograde transport, endosome to Golgi"/>
    <property type="evidence" value="ECO:0000318"/>
    <property type="project" value="GO_Central"/>
</dbReference>
<dbReference type="SMART" id="SM00164">
    <property type="entry name" value="TBC"/>
    <property type="match status" value="1"/>
</dbReference>
<dbReference type="KEGG" id="tad:TRIADDRAFT_30693"/>
<feature type="region of interest" description="Disordered" evidence="5">
    <location>
        <begin position="479"/>
        <end position="501"/>
    </location>
</feature>
<evidence type="ECO:0000256" key="5">
    <source>
        <dbReference type="SAM" id="MobiDB-lite"/>
    </source>
</evidence>
<dbReference type="InterPro" id="IPR045799">
    <property type="entry name" value="TBC1D23_C"/>
</dbReference>
<dbReference type="Gene3D" id="3.40.250.10">
    <property type="entry name" value="Rhodanese-like domain"/>
    <property type="match status" value="1"/>
</dbReference>
<dbReference type="PROSITE" id="PS50206">
    <property type="entry name" value="RHODANESE_3"/>
    <property type="match status" value="1"/>
</dbReference>
<dbReference type="Pfam" id="PF00566">
    <property type="entry name" value="RabGAP-TBC"/>
    <property type="match status" value="1"/>
</dbReference>
<dbReference type="PROSITE" id="PS50086">
    <property type="entry name" value="TBC_RABGAP"/>
    <property type="match status" value="1"/>
</dbReference>
<dbReference type="AlphaFoldDB" id="B3S7P0"/>
<dbReference type="FunCoup" id="B3S7P0">
    <property type="interactions" value="2305"/>
</dbReference>
<dbReference type="STRING" id="10228.B3S7P0"/>
<evidence type="ECO:0000256" key="3">
    <source>
        <dbReference type="ARBA" id="ARBA00022473"/>
    </source>
</evidence>
<evidence type="ECO:0000259" key="6">
    <source>
        <dbReference type="PROSITE" id="PS50086"/>
    </source>
</evidence>
<reference evidence="8 9" key="1">
    <citation type="journal article" date="2008" name="Nature">
        <title>The Trichoplax genome and the nature of placozoans.</title>
        <authorList>
            <person name="Srivastava M."/>
            <person name="Begovic E."/>
            <person name="Chapman J."/>
            <person name="Putnam N.H."/>
            <person name="Hellsten U."/>
            <person name="Kawashima T."/>
            <person name="Kuo A."/>
            <person name="Mitros T."/>
            <person name="Salamov A."/>
            <person name="Carpenter M.L."/>
            <person name="Signorovitch A.Y."/>
            <person name="Moreno M.A."/>
            <person name="Kamm K."/>
            <person name="Grimwood J."/>
            <person name="Schmutz J."/>
            <person name="Shapiro H."/>
            <person name="Grigoriev I.V."/>
            <person name="Buss L.W."/>
            <person name="Schierwater B."/>
            <person name="Dellaporta S.L."/>
            <person name="Rokhsar D.S."/>
        </authorList>
    </citation>
    <scope>NUCLEOTIDE SEQUENCE [LARGE SCALE GENOMIC DNA]</scope>
    <source>
        <strain evidence="8 9">Grell-BS-1999</strain>
    </source>
</reference>
<accession>B3S7P0</accession>
<dbReference type="OrthoDB" id="73307at2759"/>
<dbReference type="HOGENOM" id="CLU_026555_0_0_1"/>
<dbReference type="eggNOG" id="KOG3636">
    <property type="taxonomic scope" value="Eukaryota"/>
</dbReference>
<keyword evidence="3" id="KW-0217">Developmental protein</keyword>
<dbReference type="EMBL" id="DS985254">
    <property type="protein sequence ID" value="EDV21228.1"/>
    <property type="molecule type" value="Genomic_DNA"/>
</dbReference>
<evidence type="ECO:0000313" key="9">
    <source>
        <dbReference type="Proteomes" id="UP000009022"/>
    </source>
</evidence>
<dbReference type="PANTHER" id="PTHR13297:SF5">
    <property type="entry name" value="TBC1 DOMAIN FAMILY MEMBER 23"/>
    <property type="match status" value="1"/>
</dbReference>
<dbReference type="SUPFAM" id="SSF52821">
    <property type="entry name" value="Rhodanese/Cell cycle control phosphatase"/>
    <property type="match status" value="1"/>
</dbReference>
<sequence length="667" mass="76315">LQKALAEGASVEEIRQMCYHKSLPDEYRAEIWKICLNVKNKPDGLSDWKEELNMEQQTILREDCMREIAKLQLDDQEKEAQMLCDMESVLTFYCHARQLTYVKENGWPELLLPFAALSLPRSDLYNCFYAFISKFIPRECHRSPKPFQVFRLLLQYHEPELCLFLDTKKISPEMYTRKWFRSLLESVCDFKATRTIWDIYFINNDPFLVFFMALVLLLNAKELIMSMKADEKEKICDTIKSIPSEMGPNDVPDFISLAEYYEQRTPVSLKRKYYVPLFGSSEVDVEADDLFNLLCLPISLEEIIEAQKLSSNENEVAYFVVDCRPAEQYNAGHLPTAFHLDANLMLQEPTEFSAAVQALLSTKKHFIDNGSKSAGEYMCFIGSGRELEDQYLHMVIAYFLQVLEEILSISFINFIIFCQPLGNLPSDSLDPQLAELISSLVIKYSSKDEQSSNTDEGGSGSSSGLVSRLSLSFKQRSTKLFGSQGPDSNRHLKPDTSGKPYRAQKSIFSIGDDDNGNLFFTSKLSNPQKEIVNIFTWKKRNDVVYYCNCKQIMNDGSAVRGHIIVTTTLLFILHDIPDRQSLVSIEGRHDLKSIVKITAKKNNPNIITFKFGFADGNDIQIVSIQRFWIDKADRATKVITDSIVKLFADEESNEGEAQDTQTEIFKI</sequence>
<name>B3S7P0_TRIAD</name>
<dbReference type="GO" id="GO:0099041">
    <property type="term" value="P:vesicle tethering to Golgi"/>
    <property type="evidence" value="ECO:0000318"/>
    <property type="project" value="GO_Central"/>
</dbReference>
<evidence type="ECO:0000256" key="4">
    <source>
        <dbReference type="ARBA" id="ARBA00023034"/>
    </source>
</evidence>
<dbReference type="GeneID" id="6757507"/>
<evidence type="ECO:0000313" key="8">
    <source>
        <dbReference type="EMBL" id="EDV21228.1"/>
    </source>
</evidence>
<dbReference type="Gene3D" id="1.10.472.80">
    <property type="entry name" value="Ypt/Rab-GAP domain of gyp1p, domain 3"/>
    <property type="match status" value="1"/>
</dbReference>
<feature type="domain" description="Rab-GAP TBC" evidence="6">
    <location>
        <begin position="22"/>
        <end position="204"/>
    </location>
</feature>
<evidence type="ECO:0000256" key="1">
    <source>
        <dbReference type="ARBA" id="ARBA00004601"/>
    </source>
</evidence>
<dbReference type="OMA" id="CTMWDLY"/>
<dbReference type="InterPro" id="IPR039755">
    <property type="entry name" value="TBC1D23"/>
</dbReference>
<dbReference type="CDD" id="cd20788">
    <property type="entry name" value="TBC1D23_C-like"/>
    <property type="match status" value="1"/>
</dbReference>
<dbReference type="InterPro" id="IPR035969">
    <property type="entry name" value="Rab-GAP_TBC_sf"/>
</dbReference>
<comment type="subcellular location">
    <subcellularLocation>
        <location evidence="1">Golgi apparatus</location>
        <location evidence="1">trans-Golgi network</location>
    </subcellularLocation>
</comment>
<protein>
    <recommendedName>
        <fullName evidence="2">TBC1 domain family member 23</fullName>
    </recommendedName>
</protein>
<dbReference type="Pfam" id="PF19430">
    <property type="entry name" value="TBC1D23_C"/>
    <property type="match status" value="1"/>
</dbReference>
<dbReference type="InterPro" id="IPR036873">
    <property type="entry name" value="Rhodanese-like_dom_sf"/>
</dbReference>
<evidence type="ECO:0000259" key="7">
    <source>
        <dbReference type="PROSITE" id="PS50206"/>
    </source>
</evidence>
<dbReference type="Pfam" id="PF00581">
    <property type="entry name" value="Rhodanese"/>
    <property type="match status" value="1"/>
</dbReference>
<dbReference type="InterPro" id="IPR000195">
    <property type="entry name" value="Rab-GAP-TBC_dom"/>
</dbReference>
<evidence type="ECO:0000256" key="2">
    <source>
        <dbReference type="ARBA" id="ARBA00014207"/>
    </source>
</evidence>
<dbReference type="InterPro" id="IPR001763">
    <property type="entry name" value="Rhodanese-like_dom"/>
</dbReference>
<feature type="non-terminal residue" evidence="8">
    <location>
        <position position="1"/>
    </location>
</feature>
<keyword evidence="9" id="KW-1185">Reference proteome</keyword>